<keyword evidence="2" id="KW-1185">Reference proteome</keyword>
<sequence>TSTWAAAFGVLGRFASKDPAATIKLVLEDAQTQVKEETGAPWFSVLGQPGGSSEGHPAVPETDREKIFWVAAFRSREIYHTEHTNRPSNKTFVSELMATCATGNPMSDMNGTYRGIMYYLEKPAAKASGTIWAALRSWNTKDSDAASKLLQFLRADALQHMEAHEGLVQSILFPTVMMGGDVPQGVPKDDRIVSLVQLFTSAAAMEAWKASSLQDAGAWKELVEDPSKDFMLFEFANFQHFAK</sequence>
<dbReference type="EMBL" id="CAJNDS010001394">
    <property type="protein sequence ID" value="CAE7257789.1"/>
    <property type="molecule type" value="Genomic_DNA"/>
</dbReference>
<organism evidence="1 2">
    <name type="scientific">Symbiodinium natans</name>
    <dbReference type="NCBI Taxonomy" id="878477"/>
    <lineage>
        <taxon>Eukaryota</taxon>
        <taxon>Sar</taxon>
        <taxon>Alveolata</taxon>
        <taxon>Dinophyceae</taxon>
        <taxon>Suessiales</taxon>
        <taxon>Symbiodiniaceae</taxon>
        <taxon>Symbiodinium</taxon>
    </lineage>
</organism>
<proteinExistence type="predicted"/>
<reference evidence="1" key="1">
    <citation type="submission" date="2021-02" db="EMBL/GenBank/DDBJ databases">
        <authorList>
            <person name="Dougan E. K."/>
            <person name="Rhodes N."/>
            <person name="Thang M."/>
            <person name="Chan C."/>
        </authorList>
    </citation>
    <scope>NUCLEOTIDE SEQUENCE</scope>
</reference>
<accession>A0A812M6T1</accession>
<name>A0A812M6T1_9DINO</name>
<evidence type="ECO:0000313" key="2">
    <source>
        <dbReference type="Proteomes" id="UP000604046"/>
    </source>
</evidence>
<evidence type="ECO:0000313" key="1">
    <source>
        <dbReference type="EMBL" id="CAE7257789.1"/>
    </source>
</evidence>
<gene>
    <name evidence="1" type="ORF">SNAT2548_LOCUS13352</name>
</gene>
<comment type="caution">
    <text evidence="1">The sequence shown here is derived from an EMBL/GenBank/DDBJ whole genome shotgun (WGS) entry which is preliminary data.</text>
</comment>
<feature type="non-terminal residue" evidence="1">
    <location>
        <position position="243"/>
    </location>
</feature>
<protein>
    <submittedName>
        <fullName evidence="1">Uncharacterized protein</fullName>
    </submittedName>
</protein>
<dbReference type="AlphaFoldDB" id="A0A812M6T1"/>
<dbReference type="Proteomes" id="UP000604046">
    <property type="component" value="Unassembled WGS sequence"/>
</dbReference>